<evidence type="ECO:0000313" key="4">
    <source>
        <dbReference type="EMBL" id="AGC42018.1"/>
    </source>
</evidence>
<dbReference type="RefSeq" id="WP_015346281.1">
    <property type="nucleotide sequence ID" value="NC_020126.1"/>
</dbReference>
<dbReference type="GO" id="GO:1990281">
    <property type="term" value="C:efflux pump complex"/>
    <property type="evidence" value="ECO:0007669"/>
    <property type="project" value="TreeGrafter"/>
</dbReference>
<dbReference type="InterPro" id="IPR006143">
    <property type="entry name" value="RND_pump_MFP"/>
</dbReference>
<feature type="domain" description="CusB-like beta-barrel" evidence="3">
    <location>
        <begin position="224"/>
        <end position="293"/>
    </location>
</feature>
<feature type="signal peptide" evidence="2">
    <location>
        <begin position="1"/>
        <end position="27"/>
    </location>
</feature>
<evidence type="ECO:0000259" key="3">
    <source>
        <dbReference type="Pfam" id="PF25954"/>
    </source>
</evidence>
<evidence type="ECO:0000256" key="1">
    <source>
        <dbReference type="ARBA" id="ARBA00009477"/>
    </source>
</evidence>
<gene>
    <name evidence="4" type="ordered locus">MYSTI_00668</name>
</gene>
<dbReference type="SUPFAM" id="SSF111369">
    <property type="entry name" value="HlyD-like secretion proteins"/>
    <property type="match status" value="1"/>
</dbReference>
<reference evidence="4 5" key="1">
    <citation type="journal article" date="2013" name="Genome Announc.">
        <title>Complete genome sequence of Myxococcus stipitatus strain DSM 14675, a fruiting myxobacterium.</title>
        <authorList>
            <person name="Huntley S."/>
            <person name="Kneip S."/>
            <person name="Treuner-Lange A."/>
            <person name="Sogaard-Andersen L."/>
        </authorList>
    </citation>
    <scope>NUCLEOTIDE SEQUENCE [LARGE SCALE GENOMIC DNA]</scope>
    <source>
        <strain evidence="5">DSM 14675 / JCM 12634 / Mx s8</strain>
    </source>
</reference>
<evidence type="ECO:0000313" key="5">
    <source>
        <dbReference type="Proteomes" id="UP000011131"/>
    </source>
</evidence>
<dbReference type="EMBL" id="CP004025">
    <property type="protein sequence ID" value="AGC42018.1"/>
    <property type="molecule type" value="Genomic_DNA"/>
</dbReference>
<keyword evidence="2" id="KW-0732">Signal</keyword>
<dbReference type="Gene3D" id="2.40.50.100">
    <property type="match status" value="1"/>
</dbReference>
<dbReference type="Pfam" id="PF25954">
    <property type="entry name" value="Beta-barrel_RND_2"/>
    <property type="match status" value="1"/>
</dbReference>
<dbReference type="PANTHER" id="PTHR30469">
    <property type="entry name" value="MULTIDRUG RESISTANCE PROTEIN MDTA"/>
    <property type="match status" value="1"/>
</dbReference>
<protein>
    <submittedName>
        <fullName evidence="4">RND family efflux transporter MFP subunit</fullName>
    </submittedName>
</protein>
<dbReference type="STRING" id="1278073.MYSTI_00668"/>
<keyword evidence="5" id="KW-1185">Reference proteome</keyword>
<dbReference type="InterPro" id="IPR058792">
    <property type="entry name" value="Beta-barrel_RND_2"/>
</dbReference>
<dbReference type="GO" id="GO:0015562">
    <property type="term" value="F:efflux transmembrane transporter activity"/>
    <property type="evidence" value="ECO:0007669"/>
    <property type="project" value="TreeGrafter"/>
</dbReference>
<dbReference type="eggNOG" id="COG0845">
    <property type="taxonomic scope" value="Bacteria"/>
</dbReference>
<dbReference type="NCBIfam" id="TIGR01730">
    <property type="entry name" value="RND_mfp"/>
    <property type="match status" value="1"/>
</dbReference>
<organism evidence="4 5">
    <name type="scientific">Myxococcus stipitatus (strain DSM 14675 / JCM 12634 / Mx s8)</name>
    <dbReference type="NCBI Taxonomy" id="1278073"/>
    <lineage>
        <taxon>Bacteria</taxon>
        <taxon>Pseudomonadati</taxon>
        <taxon>Myxococcota</taxon>
        <taxon>Myxococcia</taxon>
        <taxon>Myxococcales</taxon>
        <taxon>Cystobacterineae</taxon>
        <taxon>Myxococcaceae</taxon>
        <taxon>Myxococcus</taxon>
    </lineage>
</organism>
<proteinExistence type="inferred from homology"/>
<dbReference type="Gene3D" id="2.40.420.20">
    <property type="match status" value="1"/>
</dbReference>
<evidence type="ECO:0000256" key="2">
    <source>
        <dbReference type="SAM" id="SignalP"/>
    </source>
</evidence>
<dbReference type="KEGG" id="msd:MYSTI_00668"/>
<sequence length="371" mass="37903">MNPYRKPSAPRLLAVAGVVTAVLSLPACGKADASSKTAAVESKVAAALPSVTLVAARAVRAAPREEVTGTLFPAQALQVGFEVGGRLAAVKVVKGAAVKKGDVLGQLDVEISDAQVAQAEAAVAAAEAAATMAADVAARNATLQKEGGVSDLQNRASAAQAAQAQAQLLAAKAQAAQARAARRRHDLKAPFAGTLIDAPEQTGATVGPGTALFTLEHLDTLVLKTTVAESLRGRLKPGAKVRVEAIGGAGVFTLDAVVRTVLPSADPATRRVPVELAVPNADGRFVAHTLARAVLPLGEDQDAQVVPGTALSSSNGDHVWVVGTGGEAKRVEVRVLERREREVVVLASPALESVIDYPTPSLSQGSRVTVK</sequence>
<comment type="similarity">
    <text evidence="1">Belongs to the membrane fusion protein (MFP) (TC 8.A.1) family.</text>
</comment>
<dbReference type="Proteomes" id="UP000011131">
    <property type="component" value="Chromosome"/>
</dbReference>
<name>L7U1F4_MYXSD</name>
<dbReference type="Gene3D" id="1.10.287.470">
    <property type="entry name" value="Helix hairpin bin"/>
    <property type="match status" value="1"/>
</dbReference>
<feature type="chain" id="PRO_5003983353" evidence="2">
    <location>
        <begin position="28"/>
        <end position="371"/>
    </location>
</feature>
<dbReference type="OrthoDB" id="5498623at2"/>
<dbReference type="HOGENOM" id="CLU_018816_1_4_7"/>
<accession>L7U1F4</accession>
<dbReference type="AlphaFoldDB" id="L7U1F4"/>
<dbReference type="PATRIC" id="fig|1278073.3.peg.695"/>
<dbReference type="Gene3D" id="2.40.30.170">
    <property type="match status" value="1"/>
</dbReference>
<dbReference type="PANTHER" id="PTHR30469:SF15">
    <property type="entry name" value="HLYD FAMILY OF SECRETION PROTEINS"/>
    <property type="match status" value="1"/>
</dbReference>